<dbReference type="GO" id="GO:0008237">
    <property type="term" value="F:metallopeptidase activity"/>
    <property type="evidence" value="ECO:0007669"/>
    <property type="project" value="InterPro"/>
</dbReference>
<organism evidence="1 2">
    <name type="scientific">Rhodanobacter spathiphylli B39</name>
    <dbReference type="NCBI Taxonomy" id="1163407"/>
    <lineage>
        <taxon>Bacteria</taxon>
        <taxon>Pseudomonadati</taxon>
        <taxon>Pseudomonadota</taxon>
        <taxon>Gammaproteobacteria</taxon>
        <taxon>Lysobacterales</taxon>
        <taxon>Rhodanobacteraceae</taxon>
        <taxon>Rhodanobacter</taxon>
    </lineage>
</organism>
<gene>
    <name evidence="1" type="ORF">UU7_11999</name>
</gene>
<dbReference type="eggNOG" id="COG3228">
    <property type="taxonomic scope" value="Bacteria"/>
</dbReference>
<reference evidence="1 2" key="1">
    <citation type="journal article" date="2012" name="J. Bacteriol.">
        <title>Genome sequences for six rhodanobacter strains, isolated from soils and the terrestrial subsurface, with variable denitrification capabilities.</title>
        <authorList>
            <person name="Kostka J.E."/>
            <person name="Green S.J."/>
            <person name="Rishishwar L."/>
            <person name="Prakash O."/>
            <person name="Katz L.S."/>
            <person name="Marino-Ramirez L."/>
            <person name="Jordan I.K."/>
            <person name="Munk C."/>
            <person name="Ivanova N."/>
            <person name="Mikhailova N."/>
            <person name="Watson D.B."/>
            <person name="Brown S.D."/>
            <person name="Palumbo A.V."/>
            <person name="Brooks S.C."/>
        </authorList>
    </citation>
    <scope>NUCLEOTIDE SEQUENCE [LARGE SCALE GENOMIC DNA]</scope>
    <source>
        <strain evidence="1 2">B39</strain>
    </source>
</reference>
<dbReference type="PANTHER" id="PTHR30164:SF2">
    <property type="entry name" value="PROTEIN MTFA"/>
    <property type="match status" value="1"/>
</dbReference>
<dbReference type="Gene3D" id="1.10.472.150">
    <property type="entry name" value="Glucose-regulated metallo-peptidase M90, N-terminal domain"/>
    <property type="match status" value="1"/>
</dbReference>
<dbReference type="AlphaFoldDB" id="I4VXR6"/>
<dbReference type="InterPro" id="IPR042252">
    <property type="entry name" value="MtfA_N"/>
</dbReference>
<sequence>MFDKIRNWRMRRLVARRPIAEGLWRDALRRCGAARRLGASDQASLRVLVTLFLERKSLEPVEGLHLDDADRVLLATQACLPILKLGLDWYDGWHSIIVYPRAFSPQRERVDDAGVVHRSRDILAGEAWSRGPVILSWDDVQAIGRRPGHNVVVHEMAHKLDMLNGDADGFPPLHRRMDRRAWAQAFTSAWAQLTEARHHGIELPIDPYGLESHAEFFAVLSEQFFEAPAALREHLPDVYRQLEQFYRQHPL</sequence>
<name>I4VXR6_9GAMM</name>
<dbReference type="Pfam" id="PF06167">
    <property type="entry name" value="Peptidase_M90"/>
    <property type="match status" value="1"/>
</dbReference>
<protein>
    <recommendedName>
        <fullName evidence="3">Zinc-dependent peptidase</fullName>
    </recommendedName>
</protein>
<dbReference type="SUPFAM" id="SSF55486">
    <property type="entry name" value="Metalloproteases ('zincins'), catalytic domain"/>
    <property type="match status" value="1"/>
</dbReference>
<dbReference type="GO" id="GO:0005829">
    <property type="term" value="C:cytosol"/>
    <property type="evidence" value="ECO:0007669"/>
    <property type="project" value="TreeGrafter"/>
</dbReference>
<dbReference type="PANTHER" id="PTHR30164">
    <property type="entry name" value="MTFA PEPTIDASE"/>
    <property type="match status" value="1"/>
</dbReference>
<dbReference type="OrthoDB" id="9786424at2"/>
<dbReference type="InterPro" id="IPR010384">
    <property type="entry name" value="MtfA_fam"/>
</dbReference>
<dbReference type="InterPro" id="IPR024079">
    <property type="entry name" value="MetalloPept_cat_dom_sf"/>
</dbReference>
<keyword evidence="2" id="KW-1185">Reference proteome</keyword>
<comment type="caution">
    <text evidence="1">The sequence shown here is derived from an EMBL/GenBank/DDBJ whole genome shotgun (WGS) entry which is preliminary data.</text>
</comment>
<dbReference type="Gene3D" id="3.40.390.10">
    <property type="entry name" value="Collagenase (Catalytic Domain)"/>
    <property type="match status" value="1"/>
</dbReference>
<dbReference type="EMBL" id="AJXT01000037">
    <property type="protein sequence ID" value="EIL92007.1"/>
    <property type="molecule type" value="Genomic_DNA"/>
</dbReference>
<evidence type="ECO:0000313" key="1">
    <source>
        <dbReference type="EMBL" id="EIL92007.1"/>
    </source>
</evidence>
<proteinExistence type="predicted"/>
<dbReference type="STRING" id="1163407.UU7_11999"/>
<accession>I4VXR6</accession>
<evidence type="ECO:0008006" key="3">
    <source>
        <dbReference type="Google" id="ProtNLM"/>
    </source>
</evidence>
<evidence type="ECO:0000313" key="2">
    <source>
        <dbReference type="Proteomes" id="UP000003226"/>
    </source>
</evidence>
<dbReference type="PATRIC" id="fig|1163407.3.peg.2406"/>
<dbReference type="GO" id="GO:0004177">
    <property type="term" value="F:aminopeptidase activity"/>
    <property type="evidence" value="ECO:0007669"/>
    <property type="project" value="TreeGrafter"/>
</dbReference>
<dbReference type="CDD" id="cd20169">
    <property type="entry name" value="Peptidase_M90_mtfA"/>
    <property type="match status" value="1"/>
</dbReference>
<dbReference type="Proteomes" id="UP000003226">
    <property type="component" value="Unassembled WGS sequence"/>
</dbReference>